<dbReference type="GO" id="GO:0005085">
    <property type="term" value="F:guanyl-nucleotide exchange factor activity"/>
    <property type="evidence" value="ECO:0007669"/>
    <property type="project" value="UniProtKB-KW"/>
</dbReference>
<evidence type="ECO:0000259" key="8">
    <source>
        <dbReference type="PROSITE" id="PS50105"/>
    </source>
</evidence>
<feature type="region of interest" description="Disordered" evidence="5">
    <location>
        <begin position="472"/>
        <end position="496"/>
    </location>
</feature>
<dbReference type="CTD" id="8412"/>
<dbReference type="SUPFAM" id="SSF48366">
    <property type="entry name" value="Ras GEF"/>
    <property type="match status" value="1"/>
</dbReference>
<evidence type="ECO:0000313" key="10">
    <source>
        <dbReference type="Proteomes" id="UP000314986"/>
    </source>
</evidence>
<dbReference type="InterPro" id="IPR036860">
    <property type="entry name" value="SH2_dom_sf"/>
</dbReference>
<dbReference type="OMA" id="MDPAMEY"/>
<dbReference type="InterPro" id="IPR023578">
    <property type="entry name" value="Ras_GEF_dom_sf"/>
</dbReference>
<dbReference type="Gene3D" id="1.10.150.50">
    <property type="entry name" value="Transcription Factor, Ets-1"/>
    <property type="match status" value="1"/>
</dbReference>
<dbReference type="SUPFAM" id="SSF47769">
    <property type="entry name" value="SAM/Pointed domain"/>
    <property type="match status" value="1"/>
</dbReference>
<reference evidence="10" key="1">
    <citation type="journal article" date="2006" name="Science">
        <title>Ancient noncoding elements conserved in the human genome.</title>
        <authorList>
            <person name="Venkatesh B."/>
            <person name="Kirkness E.F."/>
            <person name="Loh Y.H."/>
            <person name="Halpern A.L."/>
            <person name="Lee A.P."/>
            <person name="Johnson J."/>
            <person name="Dandona N."/>
            <person name="Viswanathan L.D."/>
            <person name="Tay A."/>
            <person name="Venter J.C."/>
            <person name="Strausberg R.L."/>
            <person name="Brenner S."/>
        </authorList>
    </citation>
    <scope>NUCLEOTIDE SEQUENCE [LARGE SCALE GENOMIC DNA]</scope>
</reference>
<keyword evidence="2 4" id="KW-0727">SH2 domain</keyword>
<dbReference type="InterPro" id="IPR001660">
    <property type="entry name" value="SAM"/>
</dbReference>
<dbReference type="GO" id="GO:0007264">
    <property type="term" value="P:small GTPase-mediated signal transduction"/>
    <property type="evidence" value="ECO:0007669"/>
    <property type="project" value="InterPro"/>
</dbReference>
<dbReference type="KEGG" id="cmk:103174651"/>
<evidence type="ECO:0000256" key="3">
    <source>
        <dbReference type="PROSITE-ProRule" id="PRU00168"/>
    </source>
</evidence>
<dbReference type="InterPro" id="IPR036964">
    <property type="entry name" value="RASGEF_cat_dom_sf"/>
</dbReference>
<dbReference type="FunFam" id="1.10.840.10:FF:000007">
    <property type="entry name" value="SH2 domain containing 3C (Predicted)"/>
    <property type="match status" value="1"/>
</dbReference>
<dbReference type="PANTHER" id="PTHR14247:SF10">
    <property type="entry name" value="BREAST CANCER ANTI-ESTROGEN RESISTANCE PROTEIN 3"/>
    <property type="match status" value="1"/>
</dbReference>
<dbReference type="InterPro" id="IPR013761">
    <property type="entry name" value="SAM/pointed_sf"/>
</dbReference>
<dbReference type="PROSITE" id="PS50009">
    <property type="entry name" value="RASGEF_CAT"/>
    <property type="match status" value="1"/>
</dbReference>
<accession>A0A4W3I335</accession>
<dbReference type="SMART" id="SM00147">
    <property type="entry name" value="RasGEF"/>
    <property type="match status" value="1"/>
</dbReference>
<dbReference type="RefSeq" id="XP_007885326.1">
    <property type="nucleotide sequence ID" value="XM_007887135.2"/>
</dbReference>
<gene>
    <name evidence="9" type="primary">bcar3</name>
</gene>
<dbReference type="Pfam" id="PF00536">
    <property type="entry name" value="SAM_1"/>
    <property type="match status" value="1"/>
</dbReference>
<dbReference type="GeneTree" id="ENSGT00940000154130"/>
<dbReference type="InterPro" id="IPR044102">
    <property type="entry name" value="SH2_SHEP1/BCAR3/NSP1"/>
</dbReference>
<feature type="region of interest" description="Disordered" evidence="5">
    <location>
        <begin position="384"/>
        <end position="412"/>
    </location>
</feature>
<dbReference type="GO" id="GO:0001784">
    <property type="term" value="F:phosphotyrosine residue binding"/>
    <property type="evidence" value="ECO:0007669"/>
    <property type="project" value="InterPro"/>
</dbReference>
<dbReference type="FunFam" id="3.30.505.10:FF:000013">
    <property type="entry name" value="SH2 domain-containing protein 3C isoform X1"/>
    <property type="match status" value="1"/>
</dbReference>
<evidence type="ECO:0000256" key="1">
    <source>
        <dbReference type="ARBA" id="ARBA00022658"/>
    </source>
</evidence>
<evidence type="ECO:0000259" key="6">
    <source>
        <dbReference type="PROSITE" id="PS50001"/>
    </source>
</evidence>
<reference evidence="10" key="3">
    <citation type="journal article" date="2014" name="Nature">
        <title>Elephant shark genome provides unique insights into gnathostome evolution.</title>
        <authorList>
            <consortium name="International Elephant Shark Genome Sequencing Consortium"/>
            <person name="Venkatesh B."/>
            <person name="Lee A.P."/>
            <person name="Ravi V."/>
            <person name="Maurya A.K."/>
            <person name="Lian M.M."/>
            <person name="Swann J.B."/>
            <person name="Ohta Y."/>
            <person name="Flajnik M.F."/>
            <person name="Sutoh Y."/>
            <person name="Kasahara M."/>
            <person name="Hoon S."/>
            <person name="Gangu V."/>
            <person name="Roy S.W."/>
            <person name="Irimia M."/>
            <person name="Korzh V."/>
            <person name="Kondrychyn I."/>
            <person name="Lim Z.W."/>
            <person name="Tay B.H."/>
            <person name="Tohari S."/>
            <person name="Kong K.W."/>
            <person name="Ho S."/>
            <person name="Lorente-Galdos B."/>
            <person name="Quilez J."/>
            <person name="Marques-Bonet T."/>
            <person name="Raney B.J."/>
            <person name="Ingham P.W."/>
            <person name="Tay A."/>
            <person name="Hillier L.W."/>
            <person name="Minx P."/>
            <person name="Boehm T."/>
            <person name="Wilson R.K."/>
            <person name="Brenner S."/>
            <person name="Warren W.C."/>
        </authorList>
    </citation>
    <scope>NUCLEOTIDE SEQUENCE [LARGE SCALE GENOMIC DNA]</scope>
</reference>
<dbReference type="RefSeq" id="XP_007885325.1">
    <property type="nucleotide sequence ID" value="XM_007887134.2"/>
</dbReference>
<organism evidence="9 10">
    <name type="scientific">Callorhinchus milii</name>
    <name type="common">Ghost shark</name>
    <dbReference type="NCBI Taxonomy" id="7868"/>
    <lineage>
        <taxon>Eukaryota</taxon>
        <taxon>Metazoa</taxon>
        <taxon>Chordata</taxon>
        <taxon>Craniata</taxon>
        <taxon>Vertebrata</taxon>
        <taxon>Chondrichthyes</taxon>
        <taxon>Holocephali</taxon>
        <taxon>Chimaeriformes</taxon>
        <taxon>Callorhinchidae</taxon>
        <taxon>Callorhinchus</taxon>
    </lineage>
</organism>
<dbReference type="InterPro" id="IPR051853">
    <property type="entry name" value="SH2-Ras-GEF_adapter"/>
</dbReference>
<dbReference type="GeneID" id="103174651"/>
<reference evidence="10" key="2">
    <citation type="journal article" date="2007" name="PLoS Biol.">
        <title>Survey sequencing and comparative analysis of the elephant shark (Callorhinchus milii) genome.</title>
        <authorList>
            <person name="Venkatesh B."/>
            <person name="Kirkness E.F."/>
            <person name="Loh Y.H."/>
            <person name="Halpern A.L."/>
            <person name="Lee A.P."/>
            <person name="Johnson J."/>
            <person name="Dandona N."/>
            <person name="Viswanathan L.D."/>
            <person name="Tay A."/>
            <person name="Venter J.C."/>
            <person name="Strausberg R.L."/>
            <person name="Brenner S."/>
        </authorList>
    </citation>
    <scope>NUCLEOTIDE SEQUENCE [LARGE SCALE GENOMIC DNA]</scope>
</reference>
<dbReference type="Gene3D" id="1.10.840.10">
    <property type="entry name" value="Ras guanine-nucleotide exchange factors catalytic domain"/>
    <property type="match status" value="1"/>
</dbReference>
<dbReference type="Pfam" id="PF00617">
    <property type="entry name" value="RasGEF"/>
    <property type="match status" value="1"/>
</dbReference>
<dbReference type="SMART" id="SM00252">
    <property type="entry name" value="SH2"/>
    <property type="match status" value="1"/>
</dbReference>
<dbReference type="Pfam" id="PF00017">
    <property type="entry name" value="SH2"/>
    <property type="match status" value="1"/>
</dbReference>
<name>A0A4W3I335_CALMI</name>
<feature type="domain" description="Ras-GEF" evidence="7">
    <location>
        <begin position="624"/>
        <end position="892"/>
    </location>
</feature>
<proteinExistence type="predicted"/>
<reference evidence="9" key="4">
    <citation type="submission" date="2025-08" db="UniProtKB">
        <authorList>
            <consortium name="Ensembl"/>
        </authorList>
    </citation>
    <scope>IDENTIFICATION</scope>
</reference>
<dbReference type="PROSITE" id="PS50001">
    <property type="entry name" value="SH2"/>
    <property type="match status" value="1"/>
</dbReference>
<dbReference type="PANTHER" id="PTHR14247">
    <property type="entry name" value="BREAST CANCER ANTI-ESTROGEN RESISTANCE PROTEIN 3 HOMOLOG-LIKE PROTEIN"/>
    <property type="match status" value="1"/>
</dbReference>
<protein>
    <submittedName>
        <fullName evidence="9">BCAR3 adaptor protein, NSP family member</fullName>
    </submittedName>
</protein>
<dbReference type="CDD" id="cd10337">
    <property type="entry name" value="SH2_BCAR3"/>
    <property type="match status" value="1"/>
</dbReference>
<dbReference type="InterPro" id="IPR000980">
    <property type="entry name" value="SH2"/>
</dbReference>
<keyword evidence="1 3" id="KW-0344">Guanine-nucleotide releasing factor</keyword>
<dbReference type="OrthoDB" id="2412973at2759"/>
<keyword evidence="10" id="KW-1185">Reference proteome</keyword>
<evidence type="ECO:0000256" key="2">
    <source>
        <dbReference type="ARBA" id="ARBA00022999"/>
    </source>
</evidence>
<feature type="domain" description="SAM" evidence="8">
    <location>
        <begin position="1"/>
        <end position="64"/>
    </location>
</feature>
<dbReference type="SUPFAM" id="SSF55550">
    <property type="entry name" value="SH2 domain"/>
    <property type="match status" value="1"/>
</dbReference>
<evidence type="ECO:0000259" key="7">
    <source>
        <dbReference type="PROSITE" id="PS50009"/>
    </source>
</evidence>
<dbReference type="CDD" id="cd09487">
    <property type="entry name" value="SAM_superfamily"/>
    <property type="match status" value="1"/>
</dbReference>
<dbReference type="Proteomes" id="UP000314986">
    <property type="component" value="Unassembled WGS sequence"/>
</dbReference>
<feature type="domain" description="SH2" evidence="6">
    <location>
        <begin position="228"/>
        <end position="327"/>
    </location>
</feature>
<dbReference type="Gene3D" id="3.30.505.10">
    <property type="entry name" value="SH2 domain"/>
    <property type="match status" value="1"/>
</dbReference>
<evidence type="ECO:0000256" key="5">
    <source>
        <dbReference type="SAM" id="MobiDB-lite"/>
    </source>
</evidence>
<dbReference type="STRING" id="7868.ENSCMIP00000015509"/>
<sequence>MKHLSISKWLGQLGLPEYFKLFDEMFDGVEDLLHLKEADLRQMGIENRMHRADIASSILLLQERERRKELKMMAAGKYASLPRNIHISHPCSLASAMDLHNSGNPPVKQHSSPFQSISIHGTLPRKKNGKIPIVSHDMYNPRGPQAQLPPQPRLRNASVSYDIIEEHPAPQGKRQDFPSRNKHIVDFALEYVKFSKERYIMDSTPEKLKKELEEELKSSSEEPRSHAWYHGRVPGQVAENLIQRDGDFLIRDSFSSPGNFVLTCQWKNIPHHFKIKKVIVRLNEGYSRVQYQFERESFDSVPALVRSYVGNRKALTEHTGAIIFQPINRTLPLRCIEEKYGMSACVKQHQQVYSSDGKLDLAKRLSLNMSNGPSQERSLATGSLLRNKDKSGSQPASLDYVPDKRRPLKSHQSESYLPLGSKAQHQQLPQQHQKPCMEGNAHTKSTVFRTGSEPALSPTIVRRLTLETQAGEALRGSDSQLCPKPPPKPSKVPSMRMPNSPLLANDPERDNCFELMPNTPIDGPKTEQNGYVERLRTEEPVKPLFQKSESMLSMSEGSSFQSTIPVADENWKEEKEAIVFLKPVFETVSCFKPNDFNSKMLPPDNKPLETSVIKHVKGLFANVDPKTIAKHILKVDSQVARILDVSEEMEAKMGVSSGLELITLSHGHQLRLDLIERHNTMAIGIAVDILGCTGSLEERAEVLNKFIQLALELKNSMGDLYAFSAVMKALDMPQVARLEQTWIALRHKYTQNAILYEKTLKPFIKALNEGKEEIPLSNTTVPLILPLITLIERPSVTFEGTELWENNDESCEIMLKHLENARSITQNAATHKANTEKILEDFQSDEEMLETFKTEFAMRLLWGSKGAQVNQTERYEKFIMILTALSRKLEPPIRH</sequence>
<dbReference type="PROSITE" id="PS50105">
    <property type="entry name" value="SAM_DOMAIN"/>
    <property type="match status" value="1"/>
</dbReference>
<evidence type="ECO:0000256" key="4">
    <source>
        <dbReference type="PROSITE-ProRule" id="PRU00191"/>
    </source>
</evidence>
<dbReference type="InterPro" id="IPR001895">
    <property type="entry name" value="RASGEF_cat_dom"/>
</dbReference>
<dbReference type="SMART" id="SM00454">
    <property type="entry name" value="SAM"/>
    <property type="match status" value="1"/>
</dbReference>
<reference evidence="9" key="5">
    <citation type="submission" date="2025-09" db="UniProtKB">
        <authorList>
            <consortium name="Ensembl"/>
        </authorList>
    </citation>
    <scope>IDENTIFICATION</scope>
</reference>
<dbReference type="InParanoid" id="A0A4W3I335"/>
<evidence type="ECO:0000313" key="9">
    <source>
        <dbReference type="Ensembl" id="ENSCMIP00000015509.1"/>
    </source>
</evidence>
<dbReference type="Ensembl" id="ENSCMIT00000015828.1">
    <property type="protein sequence ID" value="ENSCMIP00000015509.1"/>
    <property type="gene ID" value="ENSCMIG00000007556.1"/>
</dbReference>
<dbReference type="AlphaFoldDB" id="A0A4W3I335"/>